<dbReference type="EMBL" id="CASHSV030000311">
    <property type="protein sequence ID" value="CAJ2658995.1"/>
    <property type="molecule type" value="Genomic_DNA"/>
</dbReference>
<dbReference type="Proteomes" id="UP001177021">
    <property type="component" value="Unassembled WGS sequence"/>
</dbReference>
<evidence type="ECO:0000313" key="1">
    <source>
        <dbReference type="EMBL" id="CAJ2658995.1"/>
    </source>
</evidence>
<sequence length="86" mass="9450">MITVHGSGSASRGEVSFLSWNIKVQHTLASTSYNGTTVVWDLKKQKPVISFAESVRRRCSALQWNPDVATQLVVASDIDGYPSIRV</sequence>
<accession>A0ACB0KP75</accession>
<gene>
    <name evidence="1" type="ORF">MILVUS5_LOCUS25274</name>
</gene>
<organism evidence="1 2">
    <name type="scientific">Trifolium pratense</name>
    <name type="common">Red clover</name>
    <dbReference type="NCBI Taxonomy" id="57577"/>
    <lineage>
        <taxon>Eukaryota</taxon>
        <taxon>Viridiplantae</taxon>
        <taxon>Streptophyta</taxon>
        <taxon>Embryophyta</taxon>
        <taxon>Tracheophyta</taxon>
        <taxon>Spermatophyta</taxon>
        <taxon>Magnoliopsida</taxon>
        <taxon>eudicotyledons</taxon>
        <taxon>Gunneridae</taxon>
        <taxon>Pentapetalae</taxon>
        <taxon>rosids</taxon>
        <taxon>fabids</taxon>
        <taxon>Fabales</taxon>
        <taxon>Fabaceae</taxon>
        <taxon>Papilionoideae</taxon>
        <taxon>50 kb inversion clade</taxon>
        <taxon>NPAAA clade</taxon>
        <taxon>Hologalegina</taxon>
        <taxon>IRL clade</taxon>
        <taxon>Trifolieae</taxon>
        <taxon>Trifolium</taxon>
    </lineage>
</organism>
<protein>
    <submittedName>
        <fullName evidence="1">Uncharacterized protein</fullName>
    </submittedName>
</protein>
<comment type="caution">
    <text evidence="1">The sequence shown here is derived from an EMBL/GenBank/DDBJ whole genome shotgun (WGS) entry which is preliminary data.</text>
</comment>
<reference evidence="1" key="1">
    <citation type="submission" date="2023-10" db="EMBL/GenBank/DDBJ databases">
        <authorList>
            <person name="Rodriguez Cubillos JULIANA M."/>
            <person name="De Vega J."/>
        </authorList>
    </citation>
    <scope>NUCLEOTIDE SEQUENCE</scope>
</reference>
<keyword evidence="2" id="KW-1185">Reference proteome</keyword>
<evidence type="ECO:0000313" key="2">
    <source>
        <dbReference type="Proteomes" id="UP001177021"/>
    </source>
</evidence>
<name>A0ACB0KP75_TRIPR</name>
<proteinExistence type="predicted"/>